<keyword evidence="2" id="KW-0812">Transmembrane</keyword>
<protein>
    <submittedName>
        <fullName evidence="3">Uncharacterized protein</fullName>
    </submittedName>
</protein>
<organism evidence="3 4">
    <name type="scientific">Hesseltinella vesiculosa</name>
    <dbReference type="NCBI Taxonomy" id="101127"/>
    <lineage>
        <taxon>Eukaryota</taxon>
        <taxon>Fungi</taxon>
        <taxon>Fungi incertae sedis</taxon>
        <taxon>Mucoromycota</taxon>
        <taxon>Mucoromycotina</taxon>
        <taxon>Mucoromycetes</taxon>
        <taxon>Mucorales</taxon>
        <taxon>Cunninghamellaceae</taxon>
        <taxon>Hesseltinella</taxon>
    </lineage>
</organism>
<name>A0A1X2GPF1_9FUNG</name>
<keyword evidence="4" id="KW-1185">Reference proteome</keyword>
<feature type="transmembrane region" description="Helical" evidence="2">
    <location>
        <begin position="112"/>
        <end position="132"/>
    </location>
</feature>
<evidence type="ECO:0000256" key="2">
    <source>
        <dbReference type="SAM" id="Phobius"/>
    </source>
</evidence>
<reference evidence="3 4" key="1">
    <citation type="submission" date="2016-07" db="EMBL/GenBank/DDBJ databases">
        <title>Pervasive Adenine N6-methylation of Active Genes in Fungi.</title>
        <authorList>
            <consortium name="DOE Joint Genome Institute"/>
            <person name="Mondo S.J."/>
            <person name="Dannebaum R.O."/>
            <person name="Kuo R.C."/>
            <person name="Labutti K."/>
            <person name="Haridas S."/>
            <person name="Kuo A."/>
            <person name="Salamov A."/>
            <person name="Ahrendt S.R."/>
            <person name="Lipzen A."/>
            <person name="Sullivan W."/>
            <person name="Andreopoulos W.B."/>
            <person name="Clum A."/>
            <person name="Lindquist E."/>
            <person name="Daum C."/>
            <person name="Ramamoorthy G.K."/>
            <person name="Gryganskyi A."/>
            <person name="Culley D."/>
            <person name="Magnuson J.K."/>
            <person name="James T.Y."/>
            <person name="O'Malley M.A."/>
            <person name="Stajich J.E."/>
            <person name="Spatafora J.W."/>
            <person name="Visel A."/>
            <person name="Grigoriev I.V."/>
        </authorList>
    </citation>
    <scope>NUCLEOTIDE SEQUENCE [LARGE SCALE GENOMIC DNA]</scope>
    <source>
        <strain evidence="3 4">NRRL 3301</strain>
    </source>
</reference>
<evidence type="ECO:0000313" key="3">
    <source>
        <dbReference type="EMBL" id="ORX58703.1"/>
    </source>
</evidence>
<dbReference type="Proteomes" id="UP000242146">
    <property type="component" value="Unassembled WGS sequence"/>
</dbReference>
<feature type="compositionally biased region" description="Basic and acidic residues" evidence="1">
    <location>
        <begin position="10"/>
        <end position="25"/>
    </location>
</feature>
<comment type="caution">
    <text evidence="3">The sequence shown here is derived from an EMBL/GenBank/DDBJ whole genome shotgun (WGS) entry which is preliminary data.</text>
</comment>
<dbReference type="AlphaFoldDB" id="A0A1X2GPF1"/>
<evidence type="ECO:0000256" key="1">
    <source>
        <dbReference type="SAM" id="MobiDB-lite"/>
    </source>
</evidence>
<evidence type="ECO:0000313" key="4">
    <source>
        <dbReference type="Proteomes" id="UP000242146"/>
    </source>
</evidence>
<keyword evidence="2" id="KW-1133">Transmembrane helix</keyword>
<dbReference type="EMBL" id="MCGT01000006">
    <property type="protein sequence ID" value="ORX58703.1"/>
    <property type="molecule type" value="Genomic_DNA"/>
</dbReference>
<proteinExistence type="predicted"/>
<keyword evidence="2" id="KW-0472">Membrane</keyword>
<accession>A0A1X2GPF1</accession>
<dbReference type="OrthoDB" id="2279769at2759"/>
<gene>
    <name evidence="3" type="ORF">DM01DRAFT_311298</name>
</gene>
<feature type="region of interest" description="Disordered" evidence="1">
    <location>
        <begin position="1"/>
        <end position="27"/>
    </location>
</feature>
<sequence>MRDAIQSYIHEGEARGATESDRKSTDTAVAYPAKALPRSPRTRALQHFVGDEEKGFPQQDSLFSHLSTPSRISRSSTHQHLFTPELHQDVLPLSPSALRLHKGTLLPSKRGACNIMTILAVIAVIVFLFAGYPLTIFLTRHFHESTA</sequence>